<evidence type="ECO:0000313" key="2">
    <source>
        <dbReference type="WBParaSite" id="GPLIN_000113100"/>
    </source>
</evidence>
<dbReference type="Proteomes" id="UP000050741">
    <property type="component" value="Unassembled WGS sequence"/>
</dbReference>
<evidence type="ECO:0000313" key="1">
    <source>
        <dbReference type="Proteomes" id="UP000050741"/>
    </source>
</evidence>
<sequence length="80" mass="8376">MLSSSSILLALCRMCSKVGQIVVVLLVMLEGICRMQKLALEGVKGVKRRGCAVLLLVSGGEEGKRQRGGGMELTMLGGGV</sequence>
<accession>A0A183BKK0</accession>
<name>A0A183BKK0_GLOPA</name>
<keyword evidence="1" id="KW-1185">Reference proteome</keyword>
<protein>
    <submittedName>
        <fullName evidence="2">Secreted protein</fullName>
    </submittedName>
</protein>
<reference evidence="1" key="1">
    <citation type="submission" date="2014-05" db="EMBL/GenBank/DDBJ databases">
        <title>The genome and life-stage specific transcriptomes of Globodera pallida elucidate key aspects of plant parasitism by a cyst nematode.</title>
        <authorList>
            <person name="Cotton J.A."/>
            <person name="Lilley C.J."/>
            <person name="Jones L.M."/>
            <person name="Kikuchi T."/>
            <person name="Reid A.J."/>
            <person name="Thorpe P."/>
            <person name="Tsai I.J."/>
            <person name="Beasley H."/>
            <person name="Blok V."/>
            <person name="Cock P.J.A."/>
            <person name="Van den Akker S.E."/>
            <person name="Holroyd N."/>
            <person name="Hunt M."/>
            <person name="Mantelin S."/>
            <person name="Naghra H."/>
            <person name="Pain A."/>
            <person name="Palomares-Rius J.E."/>
            <person name="Zarowiecki M."/>
            <person name="Berriman M."/>
            <person name="Jones J.T."/>
            <person name="Urwin P.E."/>
        </authorList>
    </citation>
    <scope>NUCLEOTIDE SEQUENCE [LARGE SCALE GENOMIC DNA]</scope>
    <source>
        <strain evidence="1">Lindley</strain>
    </source>
</reference>
<dbReference type="WBParaSite" id="GPLIN_000113100">
    <property type="protein sequence ID" value="GPLIN_000113100"/>
    <property type="gene ID" value="GPLIN_000113100"/>
</dbReference>
<dbReference type="AlphaFoldDB" id="A0A183BKK0"/>
<reference evidence="2" key="2">
    <citation type="submission" date="2016-06" db="UniProtKB">
        <authorList>
            <consortium name="WormBaseParasite"/>
        </authorList>
    </citation>
    <scope>IDENTIFICATION</scope>
</reference>
<proteinExistence type="predicted"/>
<organism evidence="1 2">
    <name type="scientific">Globodera pallida</name>
    <name type="common">Potato cyst nematode worm</name>
    <name type="synonym">Heterodera pallida</name>
    <dbReference type="NCBI Taxonomy" id="36090"/>
    <lineage>
        <taxon>Eukaryota</taxon>
        <taxon>Metazoa</taxon>
        <taxon>Ecdysozoa</taxon>
        <taxon>Nematoda</taxon>
        <taxon>Chromadorea</taxon>
        <taxon>Rhabditida</taxon>
        <taxon>Tylenchina</taxon>
        <taxon>Tylenchomorpha</taxon>
        <taxon>Tylenchoidea</taxon>
        <taxon>Heteroderidae</taxon>
        <taxon>Heteroderinae</taxon>
        <taxon>Globodera</taxon>
    </lineage>
</organism>